<evidence type="ECO:0000313" key="4">
    <source>
        <dbReference type="EMBL" id="JAT35271.1"/>
    </source>
</evidence>
<keyword evidence="2" id="KW-0808">Transferase</keyword>
<feature type="domain" description="Sulfotransferase" evidence="3">
    <location>
        <begin position="1"/>
        <end position="97"/>
    </location>
</feature>
<dbReference type="GO" id="GO:0008146">
    <property type="term" value="F:sulfotransferase activity"/>
    <property type="evidence" value="ECO:0007669"/>
    <property type="project" value="InterPro"/>
</dbReference>
<reference evidence="4" key="1">
    <citation type="submission" date="2015-11" db="EMBL/GenBank/DDBJ databases">
        <title>De novo transcriptome assembly of four potential Pierce s Disease insect vectors from Arizona vineyards.</title>
        <authorList>
            <person name="Tassone E.E."/>
        </authorList>
    </citation>
    <scope>NUCLEOTIDE SEQUENCE</scope>
</reference>
<organism evidence="4">
    <name type="scientific">Graphocephala atropunctata</name>
    <dbReference type="NCBI Taxonomy" id="36148"/>
    <lineage>
        <taxon>Eukaryota</taxon>
        <taxon>Metazoa</taxon>
        <taxon>Ecdysozoa</taxon>
        <taxon>Arthropoda</taxon>
        <taxon>Hexapoda</taxon>
        <taxon>Insecta</taxon>
        <taxon>Pterygota</taxon>
        <taxon>Neoptera</taxon>
        <taxon>Paraneoptera</taxon>
        <taxon>Hemiptera</taxon>
        <taxon>Auchenorrhyncha</taxon>
        <taxon>Membracoidea</taxon>
        <taxon>Cicadellidae</taxon>
        <taxon>Cicadellinae</taxon>
        <taxon>Cicadellini</taxon>
        <taxon>Graphocephala</taxon>
    </lineage>
</organism>
<dbReference type="Pfam" id="PF00685">
    <property type="entry name" value="Sulfotransfer_1"/>
    <property type="match status" value="1"/>
</dbReference>
<name>A0A1B6MHB2_9HEMI</name>
<dbReference type="AlphaFoldDB" id="A0A1B6MHB2"/>
<dbReference type="Gene3D" id="3.40.50.300">
    <property type="entry name" value="P-loop containing nucleotide triphosphate hydrolases"/>
    <property type="match status" value="1"/>
</dbReference>
<dbReference type="SUPFAM" id="SSF52540">
    <property type="entry name" value="P-loop containing nucleoside triphosphate hydrolases"/>
    <property type="match status" value="1"/>
</dbReference>
<dbReference type="InterPro" id="IPR000863">
    <property type="entry name" value="Sulfotransferase_dom"/>
</dbReference>
<protein>
    <recommendedName>
        <fullName evidence="3">Sulfotransferase domain-containing protein</fullName>
    </recommendedName>
</protein>
<dbReference type="PANTHER" id="PTHR11783">
    <property type="entry name" value="SULFOTRANSFERASE SULT"/>
    <property type="match status" value="1"/>
</dbReference>
<evidence type="ECO:0000256" key="2">
    <source>
        <dbReference type="ARBA" id="ARBA00022679"/>
    </source>
</evidence>
<gene>
    <name evidence="4" type="ORF">g.17311</name>
</gene>
<evidence type="ECO:0000256" key="1">
    <source>
        <dbReference type="ARBA" id="ARBA00005771"/>
    </source>
</evidence>
<dbReference type="InterPro" id="IPR027417">
    <property type="entry name" value="P-loop_NTPase"/>
</dbReference>
<accession>A0A1B6MHB2</accession>
<sequence length="100" mass="11712">MKKDMHAVIRKTAKFLGKEINDDQIVQLSDHLSFEKMKNNPAVNFEDHINMLKDMGLGDKNGTFMRNGQVDQWKTKWSQDLIQRFDLWTKDHLEGTGLSY</sequence>
<proteinExistence type="inferred from homology"/>
<dbReference type="EMBL" id="GEBQ01004706">
    <property type="protein sequence ID" value="JAT35271.1"/>
    <property type="molecule type" value="Transcribed_RNA"/>
</dbReference>
<evidence type="ECO:0000259" key="3">
    <source>
        <dbReference type="Pfam" id="PF00685"/>
    </source>
</evidence>
<comment type="similarity">
    <text evidence="1">Belongs to the sulfotransferase 1 family.</text>
</comment>